<dbReference type="PANTHER" id="PTHR38248">
    <property type="entry name" value="FUNK1 6"/>
    <property type="match status" value="1"/>
</dbReference>
<dbReference type="InterPro" id="IPR040976">
    <property type="entry name" value="Pkinase_fungal"/>
</dbReference>
<organism evidence="3 4">
    <name type="scientific">Suillus discolor</name>
    <dbReference type="NCBI Taxonomy" id="1912936"/>
    <lineage>
        <taxon>Eukaryota</taxon>
        <taxon>Fungi</taxon>
        <taxon>Dikarya</taxon>
        <taxon>Basidiomycota</taxon>
        <taxon>Agaricomycotina</taxon>
        <taxon>Agaricomycetes</taxon>
        <taxon>Agaricomycetidae</taxon>
        <taxon>Boletales</taxon>
        <taxon>Suillineae</taxon>
        <taxon>Suillaceae</taxon>
        <taxon>Suillus</taxon>
    </lineage>
</organism>
<keyword evidence="4" id="KW-1185">Reference proteome</keyword>
<feature type="domain" description="Fungal-type protein kinase" evidence="2">
    <location>
        <begin position="139"/>
        <end position="578"/>
    </location>
</feature>
<dbReference type="EMBL" id="JABBWM010000057">
    <property type="protein sequence ID" value="KAG2099639.1"/>
    <property type="molecule type" value="Genomic_DNA"/>
</dbReference>
<gene>
    <name evidence="3" type="ORF">F5147DRAFT_763075</name>
</gene>
<protein>
    <recommendedName>
        <fullName evidence="2">Fungal-type protein kinase domain-containing protein</fullName>
    </recommendedName>
</protein>
<feature type="region of interest" description="Disordered" evidence="1">
    <location>
        <begin position="1"/>
        <end position="24"/>
    </location>
</feature>
<dbReference type="Gene3D" id="1.10.510.10">
    <property type="entry name" value="Transferase(Phosphotransferase) domain 1"/>
    <property type="match status" value="1"/>
</dbReference>
<dbReference type="Proteomes" id="UP000823399">
    <property type="component" value="Unassembled WGS sequence"/>
</dbReference>
<comment type="caution">
    <text evidence="3">The sequence shown here is derived from an EMBL/GenBank/DDBJ whole genome shotgun (WGS) entry which is preliminary data.</text>
</comment>
<evidence type="ECO:0000259" key="2">
    <source>
        <dbReference type="Pfam" id="PF17667"/>
    </source>
</evidence>
<dbReference type="InterPro" id="IPR011009">
    <property type="entry name" value="Kinase-like_dom_sf"/>
</dbReference>
<proteinExistence type="predicted"/>
<evidence type="ECO:0000313" key="3">
    <source>
        <dbReference type="EMBL" id="KAG2099639.1"/>
    </source>
</evidence>
<accession>A0A9P7JQR8</accession>
<dbReference type="Pfam" id="PF17667">
    <property type="entry name" value="Pkinase_fungal"/>
    <property type="match status" value="1"/>
</dbReference>
<dbReference type="OrthoDB" id="3260094at2759"/>
<dbReference type="GeneID" id="64702878"/>
<dbReference type="PANTHER" id="PTHR38248:SF2">
    <property type="entry name" value="FUNK1 11"/>
    <property type="match status" value="1"/>
</dbReference>
<name>A0A9P7JQR8_9AGAM</name>
<reference evidence="3" key="1">
    <citation type="journal article" date="2020" name="New Phytol.">
        <title>Comparative genomics reveals dynamic genome evolution in host specialist ectomycorrhizal fungi.</title>
        <authorList>
            <person name="Lofgren L.A."/>
            <person name="Nguyen N.H."/>
            <person name="Vilgalys R."/>
            <person name="Ruytinx J."/>
            <person name="Liao H.L."/>
            <person name="Branco S."/>
            <person name="Kuo A."/>
            <person name="LaButti K."/>
            <person name="Lipzen A."/>
            <person name="Andreopoulos W."/>
            <person name="Pangilinan J."/>
            <person name="Riley R."/>
            <person name="Hundley H."/>
            <person name="Na H."/>
            <person name="Barry K."/>
            <person name="Grigoriev I.V."/>
            <person name="Stajich J.E."/>
            <person name="Kennedy P.G."/>
        </authorList>
    </citation>
    <scope>NUCLEOTIDE SEQUENCE</scope>
    <source>
        <strain evidence="3">FC423</strain>
    </source>
</reference>
<dbReference type="AlphaFoldDB" id="A0A9P7JQR8"/>
<dbReference type="RefSeq" id="XP_041289287.1">
    <property type="nucleotide sequence ID" value="XM_041440619.1"/>
</dbReference>
<sequence>MATPHTPRSRKSQVPPPDTPLVPCHTSQFDYRTGDLELGREAVLTDLRRYLQVPFGSLAKCVGAVPSQQLLEEMRDDFIRSEILTDNGLEWKDFIRPAKMSEEMSFKLEGIISGILEQVPNCGVSYLSNPNKMLLSERHNTSLPDGYLMHWFDIAVPFEFKKEQDAKAFRDNEHKIIWSLHNIMREDPCRRFAFGITIEDTQLRLWLGNRGFLAVTEPINCFEDIDGVTSLFYVLGSASTSTSLKGLGWDPTIERIRVEEKTQYRFTVGDEVFTTTRELATYGADSMVGRGTRVYEATDAKGKKVAIKDSWREIDRQSEGEIVEKILASCEKKLGTEDFADAKRHFIGVRLWKDVTIDDASDETVNPVAGYEHDGTWKSKPIDLKPILSERPHLSTTGDVPDSGRLSAFLPAQLGIVGRKETRIPQRVHARIVFDDVGVAIKDVISLADNLSCLSGGLKGKSLTPPLALSYLHKAGWVHRDFSVRNVSWIVGDNGGIGKLSDFEYAKEIDSNTSHDDRTGTMHFTAIELEYQEYFFLPRASLPPASTSLDTDPPLPPPFPMNFLHDIESAWWAYTWIFFYHTDTITANSNNSFDAHAQWRQFQLAFPGAIWQGTPLNFFTQIRRLQWTCKSILSDRCSNVCKNISHFAQTLRDSYETAESKYPLLALDDSLLKDMHRKAAGYLDDAQQNAGDIKLCLLPKLLEQKRPREEGETSDNAGKRIRHG</sequence>
<evidence type="ECO:0000313" key="4">
    <source>
        <dbReference type="Proteomes" id="UP000823399"/>
    </source>
</evidence>
<evidence type="ECO:0000256" key="1">
    <source>
        <dbReference type="SAM" id="MobiDB-lite"/>
    </source>
</evidence>
<dbReference type="SUPFAM" id="SSF56112">
    <property type="entry name" value="Protein kinase-like (PK-like)"/>
    <property type="match status" value="1"/>
</dbReference>